<comment type="caution">
    <text evidence="2">The sequence shown here is derived from an EMBL/GenBank/DDBJ whole genome shotgun (WGS) entry which is preliminary data.</text>
</comment>
<evidence type="ECO:0000313" key="3">
    <source>
        <dbReference type="Proteomes" id="UP000192872"/>
    </source>
</evidence>
<feature type="compositionally biased region" description="Polar residues" evidence="1">
    <location>
        <begin position="258"/>
        <end position="267"/>
    </location>
</feature>
<organism evidence="2 3">
    <name type="scientific">Candidatus Raskinella chloraquaticus</name>
    <dbReference type="NCBI Taxonomy" id="1951219"/>
    <lineage>
        <taxon>Bacteria</taxon>
        <taxon>Pseudomonadati</taxon>
        <taxon>Pseudomonadota</taxon>
        <taxon>Alphaproteobacteria</taxon>
        <taxon>Hyphomicrobiales</taxon>
        <taxon>Phreatobacteraceae</taxon>
        <taxon>Candidatus Raskinella</taxon>
    </lineage>
</organism>
<evidence type="ECO:0000256" key="1">
    <source>
        <dbReference type="SAM" id="MobiDB-lite"/>
    </source>
</evidence>
<proteinExistence type="predicted"/>
<protein>
    <submittedName>
        <fullName evidence="2">Uncharacterized protein</fullName>
    </submittedName>
</protein>
<name>A0A1W9HPV0_9HYPH</name>
<sequence length="319" mass="32534">MLIAGGLGALCAGCSSLEGSSPLALPAFPSLPAFSAAEPAASPGTRPAVDPLGVNAPTPPAIRAASNDPRGLTAPEANILASSGPVKAAVLPALIGLGYKVATDTPYSTVLTKLSGSRLSTIRLTVTFASIGTQTRVIADLRRTASGSSEIEPALDHPDRDAIQARLNQVKAQLDARPAPPPAPVAGSGATGAPSPLTQAQPVAAPQPAQPALPALQPVTPAPPVAAAPEPPPANQPAEQSWFPQIPFPRLGGEPSSAVVQQATPNIEAQRPARRSDNPFRELIPNLPPPNLPNLFPAAPSDATPDDRPLRKGQTRVRL</sequence>
<accession>A0A1W9HPV0</accession>
<reference evidence="2 3" key="1">
    <citation type="journal article" date="2017" name="Water Res.">
        <title>Comammox in drinking water systems.</title>
        <authorList>
            <person name="Wang Y."/>
            <person name="Ma L."/>
            <person name="Mao Y."/>
            <person name="Jiang X."/>
            <person name="Xia Y."/>
            <person name="Yu K."/>
            <person name="Li B."/>
            <person name="Zhang T."/>
        </authorList>
    </citation>
    <scope>NUCLEOTIDE SEQUENCE [LARGE SCALE GENOMIC DNA]</scope>
    <source>
        <strain evidence="2">SG_bin8</strain>
    </source>
</reference>
<evidence type="ECO:0000313" key="2">
    <source>
        <dbReference type="EMBL" id="OQW49498.1"/>
    </source>
</evidence>
<feature type="compositionally biased region" description="Pro residues" evidence="1">
    <location>
        <begin position="220"/>
        <end position="235"/>
    </location>
</feature>
<feature type="region of interest" description="Disordered" evidence="1">
    <location>
        <begin position="172"/>
        <end position="319"/>
    </location>
</feature>
<feature type="compositionally biased region" description="Low complexity" evidence="1">
    <location>
        <begin position="185"/>
        <end position="219"/>
    </location>
</feature>
<dbReference type="Proteomes" id="UP000192872">
    <property type="component" value="Unassembled WGS sequence"/>
</dbReference>
<gene>
    <name evidence="2" type="ORF">A4S15_01805</name>
</gene>
<dbReference type="AlphaFoldDB" id="A0A1W9HPV0"/>
<dbReference type="EMBL" id="LWDL01000031">
    <property type="protein sequence ID" value="OQW49498.1"/>
    <property type="molecule type" value="Genomic_DNA"/>
</dbReference>